<gene>
    <name evidence="2" type="ORF">A9K55_002203</name>
</gene>
<dbReference type="InterPro" id="IPR000719">
    <property type="entry name" value="Prot_kinase_dom"/>
</dbReference>
<dbReference type="SUPFAM" id="SSF56112">
    <property type="entry name" value="Protein kinase-like (PK-like)"/>
    <property type="match status" value="1"/>
</dbReference>
<dbReference type="Gene3D" id="1.10.510.10">
    <property type="entry name" value="Transferase(Phosphotransferase) domain 1"/>
    <property type="match status" value="1"/>
</dbReference>
<dbReference type="GO" id="GO:0005524">
    <property type="term" value="F:ATP binding"/>
    <property type="evidence" value="ECO:0007669"/>
    <property type="project" value="InterPro"/>
</dbReference>
<dbReference type="EMBL" id="CP023322">
    <property type="protein sequence ID" value="ATY58520.1"/>
    <property type="molecule type" value="Genomic_DNA"/>
</dbReference>
<protein>
    <recommendedName>
        <fullName evidence="1">Protein kinase domain-containing protein</fullName>
    </recommendedName>
</protein>
<sequence>MEDEISDVQPSEVQFIETLKEGHNSAIFKVELRGIICVMKVYHGRRLSNACNPLLEYNLFVRESSAYRQLKANGLCERGVIPDFYGSVTKIDPRLWPDLYMFHNDELPADAIFIEYVPNMHEIDLSNFSRERMAKLREILLEFHKIGVAHGDTYPRNMMIAPGSPGKEDRVLWVDFDSAQTLQPENLSEIDRDWIHEETEMMDYFSEGLAKDFKGGQLNIVRSCYYS</sequence>
<evidence type="ECO:0000313" key="2">
    <source>
        <dbReference type="EMBL" id="ATY58520.1"/>
    </source>
</evidence>
<reference evidence="2 3" key="1">
    <citation type="journal article" date="2017" name="BMC Genomics">
        <title>Chromosome level assembly and secondary metabolite potential of the parasitic fungus Cordyceps militaris.</title>
        <authorList>
            <person name="Kramer G.J."/>
            <person name="Nodwell J.R."/>
        </authorList>
    </citation>
    <scope>NUCLEOTIDE SEQUENCE [LARGE SCALE GENOMIC DNA]</scope>
    <source>
        <strain evidence="2 3">ATCC 34164</strain>
    </source>
</reference>
<feature type="domain" description="Protein kinase" evidence="1">
    <location>
        <begin position="13"/>
        <end position="227"/>
    </location>
</feature>
<dbReference type="InterPro" id="IPR011009">
    <property type="entry name" value="Kinase-like_dom_sf"/>
</dbReference>
<dbReference type="GO" id="GO:0004672">
    <property type="term" value="F:protein kinase activity"/>
    <property type="evidence" value="ECO:0007669"/>
    <property type="project" value="InterPro"/>
</dbReference>
<dbReference type="VEuPathDB" id="FungiDB:CCM_09584"/>
<evidence type="ECO:0000259" key="1">
    <source>
        <dbReference type="PROSITE" id="PS50011"/>
    </source>
</evidence>
<dbReference type="Proteomes" id="UP000323067">
    <property type="component" value="Chromosome iv"/>
</dbReference>
<dbReference type="VEuPathDB" id="FungiDB:A9K55_002203"/>
<name>A0A2H4S5X9_CORMI</name>
<accession>A0A2H4S5X9</accession>
<dbReference type="PROSITE" id="PS50011">
    <property type="entry name" value="PROTEIN_KINASE_DOM"/>
    <property type="match status" value="1"/>
</dbReference>
<proteinExistence type="predicted"/>
<organism evidence="2 3">
    <name type="scientific">Cordyceps militaris</name>
    <name type="common">Caterpillar fungus</name>
    <name type="synonym">Clavaria militaris</name>
    <dbReference type="NCBI Taxonomy" id="73501"/>
    <lineage>
        <taxon>Eukaryota</taxon>
        <taxon>Fungi</taxon>
        <taxon>Dikarya</taxon>
        <taxon>Ascomycota</taxon>
        <taxon>Pezizomycotina</taxon>
        <taxon>Sordariomycetes</taxon>
        <taxon>Hypocreomycetidae</taxon>
        <taxon>Hypocreales</taxon>
        <taxon>Cordycipitaceae</taxon>
        <taxon>Cordyceps</taxon>
    </lineage>
</organism>
<evidence type="ECO:0000313" key="3">
    <source>
        <dbReference type="Proteomes" id="UP000323067"/>
    </source>
</evidence>
<dbReference type="AlphaFoldDB" id="A0A2H4S5X9"/>